<evidence type="ECO:0000313" key="2">
    <source>
        <dbReference type="Proteomes" id="UP000186019"/>
    </source>
</evidence>
<protein>
    <recommendedName>
        <fullName evidence="3">DUF3833 domain-containing protein</fullName>
    </recommendedName>
</protein>
<dbReference type="RefSeq" id="WP_076530037.1">
    <property type="nucleotide sequence ID" value="NZ_CANNEL010000002.1"/>
</dbReference>
<dbReference type="InterPro" id="IPR024409">
    <property type="entry name" value="DUF3833"/>
</dbReference>
<dbReference type="Pfam" id="PF12915">
    <property type="entry name" value="DUF3833"/>
    <property type="match status" value="1"/>
</dbReference>
<proteinExistence type="predicted"/>
<name>A0A1N7EB28_9RHOB</name>
<sequence length="187" mass="20418">MSGIWWIIQGLAIGLAAAVARVRLAGFVAQRPEDYAGTEPLLDLRTHLSGRIACHGVIYGPLGRVASRFDGQFEGTWTEDRGTLAEHFVYDSGNTQDREWRLALGANGQLTGEADDIVGQAKGQLSGASLMLRYRIRLPAEAGGHVLSVTDWMYALPGGTIVNRSQFRKYGIKVAELVATMRRMDAE</sequence>
<gene>
    <name evidence="1" type="ORF">SAMN05421666_0095</name>
</gene>
<dbReference type="OrthoDB" id="5296954at2"/>
<dbReference type="STRING" id="573024.SAMN05216208_2039"/>
<dbReference type="EMBL" id="FTNV01000001">
    <property type="protein sequence ID" value="SIR85264.1"/>
    <property type="molecule type" value="Genomic_DNA"/>
</dbReference>
<evidence type="ECO:0008006" key="3">
    <source>
        <dbReference type="Google" id="ProtNLM"/>
    </source>
</evidence>
<dbReference type="AlphaFoldDB" id="A0A1N7EB28"/>
<evidence type="ECO:0000313" key="1">
    <source>
        <dbReference type="EMBL" id="SIR85264.1"/>
    </source>
</evidence>
<keyword evidence="2" id="KW-1185">Reference proteome</keyword>
<accession>A0A1N7EB28</accession>
<reference evidence="1 2" key="1">
    <citation type="submission" date="2017-01" db="EMBL/GenBank/DDBJ databases">
        <authorList>
            <person name="Mah S.A."/>
            <person name="Swanson W.J."/>
            <person name="Moy G.W."/>
            <person name="Vacquier V.D."/>
        </authorList>
    </citation>
    <scope>NUCLEOTIDE SEQUENCE [LARGE SCALE GENOMIC DNA]</scope>
    <source>
        <strain evidence="1 2">DSM 29590</strain>
    </source>
</reference>
<dbReference type="Proteomes" id="UP000186019">
    <property type="component" value="Unassembled WGS sequence"/>
</dbReference>
<organism evidence="1 2">
    <name type="scientific">Roseovarius nanhaiticus</name>
    <dbReference type="NCBI Taxonomy" id="573024"/>
    <lineage>
        <taxon>Bacteria</taxon>
        <taxon>Pseudomonadati</taxon>
        <taxon>Pseudomonadota</taxon>
        <taxon>Alphaproteobacteria</taxon>
        <taxon>Rhodobacterales</taxon>
        <taxon>Roseobacteraceae</taxon>
        <taxon>Roseovarius</taxon>
    </lineage>
</organism>